<evidence type="ECO:0000313" key="3">
    <source>
        <dbReference type="Proteomes" id="UP000738402"/>
    </source>
</evidence>
<proteinExistence type="predicted"/>
<feature type="region of interest" description="Disordered" evidence="1">
    <location>
        <begin position="1"/>
        <end position="29"/>
    </location>
</feature>
<gene>
    <name evidence="2" type="ORF">KL933_000142</name>
</gene>
<protein>
    <submittedName>
        <fullName evidence="2">Uncharacterized protein</fullName>
    </submittedName>
</protein>
<comment type="caution">
    <text evidence="2">The sequence shown here is derived from an EMBL/GenBank/DDBJ whole genome shotgun (WGS) entry which is preliminary data.</text>
</comment>
<dbReference type="EMBL" id="JAHLUH010000001">
    <property type="protein sequence ID" value="KAG7730347.1"/>
    <property type="molecule type" value="Genomic_DNA"/>
</dbReference>
<dbReference type="Proteomes" id="UP000738402">
    <property type="component" value="Unassembled WGS sequence"/>
</dbReference>
<organism evidence="2 3">
    <name type="scientific">Ogataea haglerorum</name>
    <dbReference type="NCBI Taxonomy" id="1937702"/>
    <lineage>
        <taxon>Eukaryota</taxon>
        <taxon>Fungi</taxon>
        <taxon>Dikarya</taxon>
        <taxon>Ascomycota</taxon>
        <taxon>Saccharomycotina</taxon>
        <taxon>Pichiomycetes</taxon>
        <taxon>Pichiales</taxon>
        <taxon>Pichiaceae</taxon>
        <taxon>Ogataea</taxon>
    </lineage>
</organism>
<dbReference type="AlphaFoldDB" id="A0AAN6D943"/>
<evidence type="ECO:0000313" key="2">
    <source>
        <dbReference type="EMBL" id="KAG7730347.1"/>
    </source>
</evidence>
<evidence type="ECO:0000256" key="1">
    <source>
        <dbReference type="SAM" id="MobiDB-lite"/>
    </source>
</evidence>
<accession>A0AAN6D943</accession>
<feature type="compositionally biased region" description="Basic and acidic residues" evidence="1">
    <location>
        <begin position="258"/>
        <end position="274"/>
    </location>
</feature>
<feature type="region of interest" description="Disordered" evidence="1">
    <location>
        <begin position="79"/>
        <end position="105"/>
    </location>
</feature>
<name>A0AAN6D943_9ASCO</name>
<sequence length="554" mass="61106">MVVRPVEMKMDKNGESDQNGLQHDTAPGLRHGKHAELTDFAEINAHEGLEKRPWIVSAQAVRAFAKDVGRVVQECNVDERKADKGEEHDHGGDHAVRQKDHGQVGVDRERCSPCVAADVVESGPQLSGRVVEHGAEQVEQNQTDHLEQRAAGNGKALQHHVGDVEIRGLRQVGREQLHRLGGPLCDLGHGGGKGGRDGGDKEHLDDLERAVGLLGEVLNALGRETARNLAHSPDKHRQQHHQHRQHDLHLVGQVREVGHQTDKCNRDRPERDQGHNGGHRTVGSHEPLPPEYPHVGPVDVLWIDVGVFRREEVRQVVDRGLVGELRVVLVFELDRDRVHGPCARERGLVLLDLLVESGQLVFAVVDDVDLFAEDGHADAHLGPFLVRNVRREVVRVLDDTALFVGLEFLLDGALEQLCQGDLERAREPLSALERARQPSVSPGHPDPLDTLEQLEKLLLVEVPVADGLENDRPGAELLRVRGRREHEVAQTRVEVQLAVDHKQHDAVEDARHKHMGVVPAGRADVGDAQLVEPSLALAVRGVHREQNGPCGYAS</sequence>
<reference evidence="2" key="1">
    <citation type="journal article" date="2021" name="G3 (Bethesda)">
        <title>Genomic diversity, chromosomal rearrangements, and interspecies hybridization in the ogataea polymorpha species complex.</title>
        <authorList>
            <person name="Hanson S.J."/>
            <person name="Cinneide E.O."/>
            <person name="Salzberg L.I."/>
            <person name="Wolfe K.H."/>
            <person name="McGowan J."/>
            <person name="Fitzpatrick D.A."/>
            <person name="Matlin K."/>
        </authorList>
    </citation>
    <scope>NUCLEOTIDE SEQUENCE</scope>
    <source>
        <strain evidence="2">83-405-1</strain>
    </source>
</reference>
<feature type="compositionally biased region" description="Basic and acidic residues" evidence="1">
    <location>
        <begin position="1"/>
        <end position="15"/>
    </location>
</feature>
<feature type="region of interest" description="Disordered" evidence="1">
    <location>
        <begin position="258"/>
        <end position="291"/>
    </location>
</feature>